<feature type="non-terminal residue" evidence="2">
    <location>
        <position position="48"/>
    </location>
</feature>
<reference evidence="2" key="1">
    <citation type="submission" date="2014-05" db="EMBL/GenBank/DDBJ databases">
        <title>The transcriptome of the halophilic microalga Tetraselmis sp. GSL018 isolated from the Great Salt Lake, Utah.</title>
        <authorList>
            <person name="Jinkerson R.E."/>
            <person name="D'Adamo S."/>
            <person name="Posewitz M.C."/>
        </authorList>
    </citation>
    <scope>NUCLEOTIDE SEQUENCE</scope>
    <source>
        <strain evidence="2">GSL018</strain>
    </source>
</reference>
<evidence type="ECO:0000256" key="1">
    <source>
        <dbReference type="SAM" id="MobiDB-lite"/>
    </source>
</evidence>
<protein>
    <submittedName>
        <fullName evidence="2">Uncharacterized protein</fullName>
    </submittedName>
</protein>
<accession>A0A061RZJ2</accession>
<gene>
    <name evidence="2" type="ORF">TSPGSL018_15419</name>
</gene>
<name>A0A061RZJ2_9CHLO</name>
<proteinExistence type="predicted"/>
<organism evidence="2">
    <name type="scientific">Tetraselmis sp. GSL018</name>
    <dbReference type="NCBI Taxonomy" id="582737"/>
    <lineage>
        <taxon>Eukaryota</taxon>
        <taxon>Viridiplantae</taxon>
        <taxon>Chlorophyta</taxon>
        <taxon>core chlorophytes</taxon>
        <taxon>Chlorodendrophyceae</taxon>
        <taxon>Chlorodendrales</taxon>
        <taxon>Chlorodendraceae</taxon>
        <taxon>Tetraselmis</taxon>
    </lineage>
</organism>
<sequence length="48" mass="5077">MERARITAAAEEGPLQGGGGRIAARSGERAGRSAPRRTCRLGVRRGWA</sequence>
<evidence type="ECO:0000313" key="2">
    <source>
        <dbReference type="EMBL" id="JAC78322.1"/>
    </source>
</evidence>
<feature type="compositionally biased region" description="Basic residues" evidence="1">
    <location>
        <begin position="34"/>
        <end position="48"/>
    </location>
</feature>
<dbReference type="AlphaFoldDB" id="A0A061RZJ2"/>
<feature type="region of interest" description="Disordered" evidence="1">
    <location>
        <begin position="1"/>
        <end position="48"/>
    </location>
</feature>
<dbReference type="EMBL" id="GBEZ01007112">
    <property type="protein sequence ID" value="JAC78322.1"/>
    <property type="molecule type" value="Transcribed_RNA"/>
</dbReference>